<evidence type="ECO:0000256" key="2">
    <source>
        <dbReference type="ARBA" id="ARBA00004687"/>
    </source>
</evidence>
<feature type="transmembrane region" description="Helical" evidence="12">
    <location>
        <begin position="350"/>
        <end position="369"/>
    </location>
</feature>
<evidence type="ECO:0000256" key="5">
    <source>
        <dbReference type="ARBA" id="ARBA00022502"/>
    </source>
</evidence>
<feature type="transmembrane region" description="Helical" evidence="12">
    <location>
        <begin position="192"/>
        <end position="218"/>
    </location>
</feature>
<feature type="transmembrane region" description="Helical" evidence="12">
    <location>
        <begin position="238"/>
        <end position="258"/>
    </location>
</feature>
<keyword evidence="8 12" id="KW-0812">Transmembrane</keyword>
<dbReference type="GO" id="GO:0006506">
    <property type="term" value="P:GPI anchor biosynthetic process"/>
    <property type="evidence" value="ECO:0007669"/>
    <property type="project" value="UniProtKB-KW"/>
</dbReference>
<dbReference type="GO" id="GO:0000009">
    <property type="term" value="F:alpha-1,6-mannosyltransferase activity"/>
    <property type="evidence" value="ECO:0007669"/>
    <property type="project" value="InterPro"/>
</dbReference>
<dbReference type="Pfam" id="PF04188">
    <property type="entry name" value="Mannosyl_trans2"/>
    <property type="match status" value="1"/>
</dbReference>
<comment type="subcellular location">
    <subcellularLocation>
        <location evidence="1 12">Endoplasmic reticulum membrane</location>
        <topology evidence="1 12">Multi-pass membrane protein</topology>
    </subcellularLocation>
</comment>
<organism evidence="13 14">
    <name type="scientific">Coemansia brasiliensis</name>
    <dbReference type="NCBI Taxonomy" id="2650707"/>
    <lineage>
        <taxon>Eukaryota</taxon>
        <taxon>Fungi</taxon>
        <taxon>Fungi incertae sedis</taxon>
        <taxon>Zoopagomycota</taxon>
        <taxon>Kickxellomycotina</taxon>
        <taxon>Kickxellomycetes</taxon>
        <taxon>Kickxellales</taxon>
        <taxon>Kickxellaceae</taxon>
        <taxon>Coemansia</taxon>
    </lineage>
</organism>
<keyword evidence="6 12" id="KW-0328">Glycosyltransferase</keyword>
<dbReference type="GO" id="GO:0005789">
    <property type="term" value="C:endoplasmic reticulum membrane"/>
    <property type="evidence" value="ECO:0007669"/>
    <property type="project" value="UniProtKB-SubCell"/>
</dbReference>
<dbReference type="EMBL" id="JANBUW010000777">
    <property type="protein sequence ID" value="KAJ2845527.1"/>
    <property type="molecule type" value="Genomic_DNA"/>
</dbReference>
<evidence type="ECO:0000256" key="4">
    <source>
        <dbReference type="ARBA" id="ARBA00013795"/>
    </source>
</evidence>
<evidence type="ECO:0000256" key="6">
    <source>
        <dbReference type="ARBA" id="ARBA00022676"/>
    </source>
</evidence>
<comment type="caution">
    <text evidence="13">The sequence shown here is derived from an EMBL/GenBank/DDBJ whole genome shotgun (WGS) entry which is preliminary data.</text>
</comment>
<evidence type="ECO:0000256" key="11">
    <source>
        <dbReference type="ARBA" id="ARBA00023136"/>
    </source>
</evidence>
<keyword evidence="7 12" id="KW-0808">Transferase</keyword>
<dbReference type="Proteomes" id="UP001139887">
    <property type="component" value="Unassembled WGS sequence"/>
</dbReference>
<protein>
    <recommendedName>
        <fullName evidence="4 12">GPI mannosyltransferase 2</fullName>
        <ecNumber evidence="12">2.4.1.-</ecNumber>
    </recommendedName>
</protein>
<evidence type="ECO:0000256" key="7">
    <source>
        <dbReference type="ARBA" id="ARBA00022679"/>
    </source>
</evidence>
<dbReference type="InterPro" id="IPR007315">
    <property type="entry name" value="PIG-V/Gpi18"/>
</dbReference>
<dbReference type="PANTHER" id="PTHR12468:SF2">
    <property type="entry name" value="GPI MANNOSYLTRANSFERASE 2"/>
    <property type="match status" value="1"/>
</dbReference>
<reference evidence="13" key="1">
    <citation type="submission" date="2022-07" db="EMBL/GenBank/DDBJ databases">
        <title>Phylogenomic reconstructions and comparative analyses of Kickxellomycotina fungi.</title>
        <authorList>
            <person name="Reynolds N.K."/>
            <person name="Stajich J.E."/>
            <person name="Barry K."/>
            <person name="Grigoriev I.V."/>
            <person name="Crous P."/>
            <person name="Smith M.E."/>
        </authorList>
    </citation>
    <scope>NUCLEOTIDE SEQUENCE</scope>
    <source>
        <strain evidence="13">NRRL 1566</strain>
    </source>
</reference>
<keyword evidence="11 12" id="KW-0472">Membrane</keyword>
<name>A0A9W8I5B7_9FUNG</name>
<evidence type="ECO:0000256" key="8">
    <source>
        <dbReference type="ARBA" id="ARBA00022692"/>
    </source>
</evidence>
<evidence type="ECO:0000256" key="3">
    <source>
        <dbReference type="ARBA" id="ARBA00008698"/>
    </source>
</evidence>
<sequence length="427" mass="46961">MKATNKSCNRQWTVVKYAASSRLFSLGLGVVSSAIVGDYDASAQMVLGHAQSLSARMFHALAHTVLRWDAFYFVHIAAHGYVYEQEHAFFPLLPQLMRLLSATVLAPLVDTIGEAAVLAIAGAVVSNVCFVLAAAVLYRLGCHTLNNERLAFVAATLFVFAPSNMFMSAAYTESLFALLIFTALLLVARQQYFAAALCLGASSLCRSNGVVYAGFIVWDLVIKRDAWSNSLRQVVRQLLYATVLTAVSALGFVAFQIYGYRQNCLQPLYPALERRPYCNGAPSTTYGFVQAEYWNVGFLRYYTLQQLPNFVLAAPMIALSVSGLYAFAAHDPLRVATLGWRHRCQPTKSSALLLPHMYLWALLLAMAVTTMHVQVITRFFSSVPAVFWYAAHAAASRQQAVRWAVVGYFAAYGLAGVVLFSSFFPPA</sequence>
<evidence type="ECO:0000256" key="10">
    <source>
        <dbReference type="ARBA" id="ARBA00022989"/>
    </source>
</evidence>
<evidence type="ECO:0000256" key="1">
    <source>
        <dbReference type="ARBA" id="ARBA00004477"/>
    </source>
</evidence>
<feature type="transmembrane region" description="Helical" evidence="12">
    <location>
        <begin position="403"/>
        <end position="424"/>
    </location>
</feature>
<dbReference type="PANTHER" id="PTHR12468">
    <property type="entry name" value="GPI MANNOSYLTRANSFERASE 2"/>
    <property type="match status" value="1"/>
</dbReference>
<keyword evidence="5 12" id="KW-0337">GPI-anchor biosynthesis</keyword>
<feature type="transmembrane region" description="Helical" evidence="12">
    <location>
        <begin position="115"/>
        <end position="138"/>
    </location>
</feature>
<dbReference type="GO" id="GO:0004376">
    <property type="term" value="F:GPI mannosyltransferase activity"/>
    <property type="evidence" value="ECO:0007669"/>
    <property type="project" value="InterPro"/>
</dbReference>
<keyword evidence="10 12" id="KW-1133">Transmembrane helix</keyword>
<evidence type="ECO:0000256" key="12">
    <source>
        <dbReference type="RuleBase" id="RU363112"/>
    </source>
</evidence>
<comment type="function">
    <text evidence="12">Mannosyltransferase involved in glycosylphosphatidylinositol-anchor biosynthesis.</text>
</comment>
<comment type="pathway">
    <text evidence="2 12">Glycolipid biosynthesis; glycosylphosphatidylinositol-anchor biosynthesis.</text>
</comment>
<dbReference type="EC" id="2.4.1.-" evidence="12"/>
<keyword evidence="14" id="KW-1185">Reference proteome</keyword>
<dbReference type="OrthoDB" id="10252502at2759"/>
<proteinExistence type="inferred from homology"/>
<dbReference type="GO" id="GO:0031501">
    <property type="term" value="C:mannosyltransferase complex"/>
    <property type="evidence" value="ECO:0007669"/>
    <property type="project" value="TreeGrafter"/>
</dbReference>
<accession>A0A9W8I5B7</accession>
<dbReference type="AlphaFoldDB" id="A0A9W8I5B7"/>
<evidence type="ECO:0000313" key="13">
    <source>
        <dbReference type="EMBL" id="KAJ2845527.1"/>
    </source>
</evidence>
<comment type="similarity">
    <text evidence="3 12">Belongs to the PIGV family.</text>
</comment>
<evidence type="ECO:0000313" key="14">
    <source>
        <dbReference type="Proteomes" id="UP001139887"/>
    </source>
</evidence>
<comment type="caution">
    <text evidence="12">Lacks conserved residue(s) required for the propagation of feature annotation.</text>
</comment>
<keyword evidence="9 12" id="KW-0256">Endoplasmic reticulum</keyword>
<gene>
    <name evidence="13" type="primary">GPI18</name>
    <name evidence="13" type="ORF">IWW36_004744</name>
</gene>
<evidence type="ECO:0000256" key="9">
    <source>
        <dbReference type="ARBA" id="ARBA00022824"/>
    </source>
</evidence>
<feature type="transmembrane region" description="Helical" evidence="12">
    <location>
        <begin position="310"/>
        <end position="329"/>
    </location>
</feature>